<dbReference type="Gene3D" id="2.30.60.10">
    <property type="entry name" value="Cyanovirin-N"/>
    <property type="match status" value="1"/>
</dbReference>
<feature type="coiled-coil region" evidence="1">
    <location>
        <begin position="156"/>
        <end position="277"/>
    </location>
</feature>
<accession>A0ABR3TD06</accession>
<dbReference type="Pfam" id="PF08881">
    <property type="entry name" value="CVNH"/>
    <property type="match status" value="1"/>
</dbReference>
<dbReference type="InterPro" id="IPR011058">
    <property type="entry name" value="Cyanovirin-N"/>
</dbReference>
<keyword evidence="1" id="KW-0175">Coiled coil</keyword>
<dbReference type="InterPro" id="IPR036673">
    <property type="entry name" value="Cyanovirin-N_sf"/>
</dbReference>
<evidence type="ECO:0000259" key="2">
    <source>
        <dbReference type="Pfam" id="PF08881"/>
    </source>
</evidence>
<feature type="domain" description="Cyanovirin-N" evidence="2">
    <location>
        <begin position="2"/>
        <end position="55"/>
    </location>
</feature>
<reference evidence="3 4" key="1">
    <citation type="submission" date="2024-02" db="EMBL/GenBank/DDBJ databases">
        <title>De novo assembly and annotation of 12 fungi associated with fruit tree decline syndrome in Ontario, Canada.</title>
        <authorList>
            <person name="Sulman M."/>
            <person name="Ellouze W."/>
            <person name="Ilyukhin E."/>
        </authorList>
    </citation>
    <scope>NUCLEOTIDE SEQUENCE [LARGE SCALE GENOMIC DNA]</scope>
    <source>
        <strain evidence="3 4">M1-105</strain>
    </source>
</reference>
<keyword evidence="4" id="KW-1185">Reference proteome</keyword>
<name>A0ABR3TD06_9PEZI</name>
<dbReference type="Proteomes" id="UP001521116">
    <property type="component" value="Unassembled WGS sequence"/>
</dbReference>
<organism evidence="3 4">
    <name type="scientific">Neofusicoccum ribis</name>
    <dbReference type="NCBI Taxonomy" id="45134"/>
    <lineage>
        <taxon>Eukaryota</taxon>
        <taxon>Fungi</taxon>
        <taxon>Dikarya</taxon>
        <taxon>Ascomycota</taxon>
        <taxon>Pezizomycotina</taxon>
        <taxon>Dothideomycetes</taxon>
        <taxon>Dothideomycetes incertae sedis</taxon>
        <taxon>Botryosphaeriales</taxon>
        <taxon>Botryosphaeriaceae</taxon>
        <taxon>Neofusicoccum</taxon>
    </lineage>
</organism>
<dbReference type="EMBL" id="JAJVDC020000003">
    <property type="protein sequence ID" value="KAL1637461.1"/>
    <property type="molecule type" value="Genomic_DNA"/>
</dbReference>
<comment type="caution">
    <text evidence="3">The sequence shown here is derived from an EMBL/GenBank/DDBJ whole genome shotgun (WGS) entry which is preliminary data.</text>
</comment>
<dbReference type="SUPFAM" id="SSF51322">
    <property type="entry name" value="Cyanovirin-N"/>
    <property type="match status" value="1"/>
</dbReference>
<gene>
    <name evidence="3" type="ORF">SLS56_000599</name>
</gene>
<evidence type="ECO:0000256" key="1">
    <source>
        <dbReference type="SAM" id="Coils"/>
    </source>
</evidence>
<evidence type="ECO:0000313" key="4">
    <source>
        <dbReference type="Proteomes" id="UP001521116"/>
    </source>
</evidence>
<dbReference type="SUPFAM" id="SSF57997">
    <property type="entry name" value="Tropomyosin"/>
    <property type="match status" value="1"/>
</dbReference>
<proteinExistence type="predicted"/>
<protein>
    <recommendedName>
        <fullName evidence="2">Cyanovirin-N domain-containing protein</fullName>
    </recommendedName>
</protein>
<sequence length="362" mass="40948">MTAKDIVLEQVEDSSILRASLRKRDGSWQEASIELDAFITNKDGELCLEIDVFLPSVGESVTEELQTLVNKCETSAKDLQNSIRNSITEGASTAFSSISIAFQGIEDTEYALRDGRVDVTETIQHQAVYINTLFAKSMKHWTQVEDAVATGSQKVKEFQNTQLHNATLEIEQTEQKISSEMKEAQRRRTRTEEHIESLQRQIDLHQQAEATAREEADAANGRTIGFSIVSVASNEREEWGRRRDEFQEKINQAKGAQETQKALLKRLEEEFETAKKSKSKCLILREQTEKLTANLKHFEVGIHELKRSMTIFSQNLRAAETNAVTAFQYSQTLEEGRTILNDALRLKSELSAAEKLGHLLEV</sequence>
<evidence type="ECO:0000313" key="3">
    <source>
        <dbReference type="EMBL" id="KAL1637461.1"/>
    </source>
</evidence>